<evidence type="ECO:0000313" key="1">
    <source>
        <dbReference type="EMBL" id="KRZ16721.1"/>
    </source>
</evidence>
<sequence length="203" mass="22981">MLSIVRGAHSRIGHGGDRKTFLEIRKKWVNVTLEICNIYISYCEDCHFKREKKIPKGFVLKPVGSSSIMSRGQVNPINYQSLPDGKFKHAMTYVDHFSKFFVLRPLREAKRWLTTSLTSPTYGALSYCNLTTTCVEEGFAYFADGKLITIFSCPNYNGNNNGAALIIDEECKIEITAFCSISSSSSVEDEENLNVEQEEEKKH</sequence>
<gene>
    <name evidence="1" type="primary">KRBA2</name>
    <name evidence="1" type="ORF">T11_9304</name>
</gene>
<comment type="caution">
    <text evidence="1">The sequence shown here is derived from an EMBL/GenBank/DDBJ whole genome shotgun (WGS) entry which is preliminary data.</text>
</comment>
<dbReference type="AlphaFoldDB" id="A0A0V1I1N6"/>
<accession>A0A0V1I1N6</accession>
<name>A0A0V1I1N6_9BILA</name>
<dbReference type="SUPFAM" id="SSF56300">
    <property type="entry name" value="Metallo-dependent phosphatases"/>
    <property type="match status" value="1"/>
</dbReference>
<dbReference type="InterPro" id="IPR029052">
    <property type="entry name" value="Metallo-depent_PP-like"/>
</dbReference>
<organism evidence="1 2">
    <name type="scientific">Trichinella zimbabwensis</name>
    <dbReference type="NCBI Taxonomy" id="268475"/>
    <lineage>
        <taxon>Eukaryota</taxon>
        <taxon>Metazoa</taxon>
        <taxon>Ecdysozoa</taxon>
        <taxon>Nematoda</taxon>
        <taxon>Enoplea</taxon>
        <taxon>Dorylaimia</taxon>
        <taxon>Trichinellida</taxon>
        <taxon>Trichinellidae</taxon>
        <taxon>Trichinella</taxon>
    </lineage>
</organism>
<keyword evidence="2" id="KW-1185">Reference proteome</keyword>
<proteinExistence type="predicted"/>
<dbReference type="Gene3D" id="3.60.21.10">
    <property type="match status" value="1"/>
</dbReference>
<dbReference type="EMBL" id="JYDP01000010">
    <property type="protein sequence ID" value="KRZ16721.1"/>
    <property type="molecule type" value="Genomic_DNA"/>
</dbReference>
<reference evidence="1 2" key="1">
    <citation type="submission" date="2015-01" db="EMBL/GenBank/DDBJ databases">
        <title>Evolution of Trichinella species and genotypes.</title>
        <authorList>
            <person name="Korhonen P.K."/>
            <person name="Edoardo P."/>
            <person name="Giuseppe L.R."/>
            <person name="Gasser R.B."/>
        </authorList>
    </citation>
    <scope>NUCLEOTIDE SEQUENCE [LARGE SCALE GENOMIC DNA]</scope>
    <source>
        <strain evidence="1">ISS1029</strain>
    </source>
</reference>
<protein>
    <submittedName>
        <fullName evidence="1">KRAB-A domain-containing protein 2</fullName>
    </submittedName>
</protein>
<dbReference type="OrthoDB" id="5915279at2759"/>
<dbReference type="Proteomes" id="UP000055024">
    <property type="component" value="Unassembled WGS sequence"/>
</dbReference>
<evidence type="ECO:0000313" key="2">
    <source>
        <dbReference type="Proteomes" id="UP000055024"/>
    </source>
</evidence>